<comment type="caution">
    <text evidence="1">The sequence shown here is derived from an EMBL/GenBank/DDBJ whole genome shotgun (WGS) entry which is preliminary data.</text>
</comment>
<evidence type="ECO:0000313" key="2">
    <source>
        <dbReference type="Proteomes" id="UP001190700"/>
    </source>
</evidence>
<dbReference type="EMBL" id="LGRX02013389">
    <property type="protein sequence ID" value="KAK3266162.1"/>
    <property type="molecule type" value="Genomic_DNA"/>
</dbReference>
<protein>
    <submittedName>
        <fullName evidence="1">Uncharacterized protein</fullName>
    </submittedName>
</protein>
<sequence length="73" mass="8096">MTLEYAVNLDACFVLCGSQRQTLFSCIPLQSLWLIPATLQLLPRWTRGPVVGTVTPELIKMAEIQVPERPIGA</sequence>
<organism evidence="1 2">
    <name type="scientific">Cymbomonas tetramitiformis</name>
    <dbReference type="NCBI Taxonomy" id="36881"/>
    <lineage>
        <taxon>Eukaryota</taxon>
        <taxon>Viridiplantae</taxon>
        <taxon>Chlorophyta</taxon>
        <taxon>Pyramimonadophyceae</taxon>
        <taxon>Pyramimonadales</taxon>
        <taxon>Pyramimonadaceae</taxon>
        <taxon>Cymbomonas</taxon>
    </lineage>
</organism>
<gene>
    <name evidence="1" type="ORF">CYMTET_25188</name>
</gene>
<accession>A0AAE0KZA4</accession>
<dbReference type="Proteomes" id="UP001190700">
    <property type="component" value="Unassembled WGS sequence"/>
</dbReference>
<evidence type="ECO:0000313" key="1">
    <source>
        <dbReference type="EMBL" id="KAK3266162.1"/>
    </source>
</evidence>
<reference evidence="1 2" key="1">
    <citation type="journal article" date="2015" name="Genome Biol. Evol.">
        <title>Comparative Genomics of a Bacterivorous Green Alga Reveals Evolutionary Causalities and Consequences of Phago-Mixotrophic Mode of Nutrition.</title>
        <authorList>
            <person name="Burns J.A."/>
            <person name="Paasch A."/>
            <person name="Narechania A."/>
            <person name="Kim E."/>
        </authorList>
    </citation>
    <scope>NUCLEOTIDE SEQUENCE [LARGE SCALE GENOMIC DNA]</scope>
    <source>
        <strain evidence="1 2">PLY_AMNH</strain>
    </source>
</reference>
<proteinExistence type="predicted"/>
<keyword evidence="2" id="KW-1185">Reference proteome</keyword>
<name>A0AAE0KZA4_9CHLO</name>
<dbReference type="AlphaFoldDB" id="A0AAE0KZA4"/>